<gene>
    <name evidence="2" type="ORF">SCORR_v1c10280</name>
</gene>
<evidence type="ECO:0000313" key="2">
    <source>
        <dbReference type="EMBL" id="ASP28800.1"/>
    </source>
</evidence>
<feature type="transmembrane region" description="Helical" evidence="1">
    <location>
        <begin position="51"/>
        <end position="73"/>
    </location>
</feature>
<protein>
    <recommendedName>
        <fullName evidence="4">PrgI family protein</fullName>
    </recommendedName>
</protein>
<proteinExistence type="predicted"/>
<organism evidence="2 3">
    <name type="scientific">Spiroplasma corruscae</name>
    <dbReference type="NCBI Taxonomy" id="216934"/>
    <lineage>
        <taxon>Bacteria</taxon>
        <taxon>Bacillati</taxon>
        <taxon>Mycoplasmatota</taxon>
        <taxon>Mollicutes</taxon>
        <taxon>Entomoplasmatales</taxon>
        <taxon>Spiroplasmataceae</taxon>
        <taxon>Spiroplasma</taxon>
    </lineage>
</organism>
<keyword evidence="2" id="KW-0614">Plasmid</keyword>
<keyword evidence="1" id="KW-0812">Transmembrane</keyword>
<feature type="transmembrane region" description="Helical" evidence="1">
    <location>
        <begin position="26"/>
        <end position="45"/>
    </location>
</feature>
<evidence type="ECO:0000313" key="3">
    <source>
        <dbReference type="Proteomes" id="UP000203229"/>
    </source>
</evidence>
<dbReference type="Proteomes" id="UP000203229">
    <property type="component" value="Plasmid unnamed"/>
</dbReference>
<evidence type="ECO:0000256" key="1">
    <source>
        <dbReference type="SAM" id="Phobius"/>
    </source>
</evidence>
<reference evidence="2 3" key="1">
    <citation type="submission" date="2017-07" db="EMBL/GenBank/DDBJ databases">
        <title>Complete genome sequence of Spiroplasma corruscae EC-1 (DSM 19793).</title>
        <authorList>
            <person name="Tsai Y.-M."/>
            <person name="Lo W.-S."/>
            <person name="Kuo C.-H."/>
        </authorList>
    </citation>
    <scope>NUCLEOTIDE SEQUENCE [LARGE SCALE GENOMIC DNA]</scope>
    <source>
        <strain evidence="2 3">EC-1</strain>
        <plasmid evidence="2 3">unnamed</plasmid>
    </source>
</reference>
<accession>A0A222EQJ9</accession>
<dbReference type="KEGG" id="scou:SCORR_v1c10280"/>
<keyword evidence="1" id="KW-1133">Transmembrane helix</keyword>
<geneLocation type="plasmid" evidence="2 3">
    <name>unnamed</name>
</geneLocation>
<evidence type="ECO:0008006" key="4">
    <source>
        <dbReference type="Google" id="ProtNLM"/>
    </source>
</evidence>
<keyword evidence="3" id="KW-1185">Reference proteome</keyword>
<dbReference type="RefSeq" id="WP_094049949.1">
    <property type="nucleotide sequence ID" value="NZ_CP022536.1"/>
</dbReference>
<name>A0A222EQJ9_9MOLU</name>
<dbReference type="EMBL" id="CP022536">
    <property type="protein sequence ID" value="ASP28800.1"/>
    <property type="molecule type" value="Genomic_DNA"/>
</dbReference>
<sequence>MDNIVGFILPKQKDIKLRNLISLKDLLIIISILMFCFLIVYLIPISTKKSWLTIIIKAVITVIISVPFISLLLPYKKTGFRIYQQIYFAIIFILRPQKFTIENELKSTKNFINYKCIFNEENENDLFKDLIVFGDEEIEIIKNEEKRNKKR</sequence>
<dbReference type="AlphaFoldDB" id="A0A222EQJ9"/>
<keyword evidence="1" id="KW-0472">Membrane</keyword>